<evidence type="ECO:0008006" key="5">
    <source>
        <dbReference type="Google" id="ProtNLM"/>
    </source>
</evidence>
<gene>
    <name evidence="3" type="ORF">BEMITA_LOCUS6514</name>
</gene>
<keyword evidence="4" id="KW-1185">Reference proteome</keyword>
<accession>A0A9P0A9B0</accession>
<dbReference type="PROSITE" id="PS01220">
    <property type="entry name" value="PBP"/>
    <property type="match status" value="1"/>
</dbReference>
<evidence type="ECO:0000313" key="3">
    <source>
        <dbReference type="EMBL" id="CAH0387510.1"/>
    </source>
</evidence>
<proteinExistence type="inferred from homology"/>
<keyword evidence="2" id="KW-0812">Transmembrane</keyword>
<name>A0A9P0A9B0_BEMTA</name>
<feature type="transmembrane region" description="Helical" evidence="2">
    <location>
        <begin position="39"/>
        <end position="62"/>
    </location>
</feature>
<organism evidence="3 4">
    <name type="scientific">Bemisia tabaci</name>
    <name type="common">Sweetpotato whitefly</name>
    <name type="synonym">Aleurodes tabaci</name>
    <dbReference type="NCBI Taxonomy" id="7038"/>
    <lineage>
        <taxon>Eukaryota</taxon>
        <taxon>Metazoa</taxon>
        <taxon>Ecdysozoa</taxon>
        <taxon>Arthropoda</taxon>
        <taxon>Hexapoda</taxon>
        <taxon>Insecta</taxon>
        <taxon>Pterygota</taxon>
        <taxon>Neoptera</taxon>
        <taxon>Paraneoptera</taxon>
        <taxon>Hemiptera</taxon>
        <taxon>Sternorrhyncha</taxon>
        <taxon>Aleyrodoidea</taxon>
        <taxon>Aleyrodidae</taxon>
        <taxon>Aleyrodinae</taxon>
        <taxon>Bemisia</taxon>
    </lineage>
</organism>
<dbReference type="Gene3D" id="3.90.280.10">
    <property type="entry name" value="PEBP-like"/>
    <property type="match status" value="1"/>
</dbReference>
<evidence type="ECO:0000256" key="2">
    <source>
        <dbReference type="SAM" id="Phobius"/>
    </source>
</evidence>
<dbReference type="EMBL" id="OU963864">
    <property type="protein sequence ID" value="CAH0387510.1"/>
    <property type="molecule type" value="Genomic_DNA"/>
</dbReference>
<comment type="similarity">
    <text evidence="1">Belongs to the phosphatidylethanolamine-binding protein family.</text>
</comment>
<dbReference type="PANTHER" id="PTHR11362">
    <property type="entry name" value="PHOSPHATIDYLETHANOLAMINE-BINDING PROTEIN"/>
    <property type="match status" value="1"/>
</dbReference>
<protein>
    <recommendedName>
        <fullName evidence="5">Phosphatidylethanolamine-binding protein</fullName>
    </recommendedName>
</protein>
<dbReference type="AlphaFoldDB" id="A0A9P0A9B0"/>
<dbReference type="InterPro" id="IPR001858">
    <property type="entry name" value="Phosphatidylethanolamine-bd_CS"/>
</dbReference>
<dbReference type="PANTHER" id="PTHR11362:SF82">
    <property type="entry name" value="PHOSPHATIDYLETHANOLAMINE-BINDING PROTEIN 4"/>
    <property type="match status" value="1"/>
</dbReference>
<evidence type="ECO:0000256" key="1">
    <source>
        <dbReference type="ARBA" id="ARBA00007091"/>
    </source>
</evidence>
<dbReference type="CDD" id="cd00866">
    <property type="entry name" value="PEBP_euk"/>
    <property type="match status" value="1"/>
</dbReference>
<sequence>MQHENNFQTEGRISLNTTLVDNSRPTNTPTVTREYARNFFGVFPTTLIFSTIMAAVTIILLLEVYAEFVASSSLGMLAQGPAMSQSHIKTELTKYGIIPDVIDNAPVHVLEVTYGNLDEVYFGEKMDTRACSPPPHTVLWPSDEKKFYTLLMIDPDKPSRANPSEREFLHWLVVNILDDMVLSGDDIAEYVSPVPEPGSGPHRYIFLVFEQPKGKINCTEPFSDIYHDEHRKKFNTKIFAHKYGFGTPEAMTFFIGERFFNETTTESSEDYDY</sequence>
<dbReference type="InterPro" id="IPR036610">
    <property type="entry name" value="PEBP-like_sf"/>
</dbReference>
<reference evidence="3" key="1">
    <citation type="submission" date="2021-12" db="EMBL/GenBank/DDBJ databases">
        <authorList>
            <person name="King R."/>
        </authorList>
    </citation>
    <scope>NUCLEOTIDE SEQUENCE</scope>
</reference>
<evidence type="ECO:0000313" key="4">
    <source>
        <dbReference type="Proteomes" id="UP001152759"/>
    </source>
</evidence>
<dbReference type="InterPro" id="IPR035810">
    <property type="entry name" value="PEBP_euk"/>
</dbReference>
<dbReference type="InterPro" id="IPR008914">
    <property type="entry name" value="PEBP"/>
</dbReference>
<keyword evidence="2" id="KW-0472">Membrane</keyword>
<keyword evidence="2" id="KW-1133">Transmembrane helix</keyword>
<dbReference type="Proteomes" id="UP001152759">
    <property type="component" value="Chromosome 3"/>
</dbReference>
<dbReference type="SUPFAM" id="SSF49777">
    <property type="entry name" value="PEBP-like"/>
    <property type="match status" value="1"/>
</dbReference>
<dbReference type="Pfam" id="PF01161">
    <property type="entry name" value="PBP"/>
    <property type="match status" value="1"/>
</dbReference>